<dbReference type="GO" id="GO:0032153">
    <property type="term" value="C:cell division site"/>
    <property type="evidence" value="ECO:0007669"/>
    <property type="project" value="TreeGrafter"/>
</dbReference>
<evidence type="ECO:0000256" key="3">
    <source>
        <dbReference type="ARBA" id="ARBA00022679"/>
    </source>
</evidence>
<evidence type="ECO:0000256" key="14">
    <source>
        <dbReference type="ARBA" id="ARBA00044770"/>
    </source>
</evidence>
<dbReference type="GO" id="GO:0008955">
    <property type="term" value="F:peptidoglycan glycosyltransferase activity"/>
    <property type="evidence" value="ECO:0007669"/>
    <property type="project" value="UniProtKB-EC"/>
</dbReference>
<dbReference type="GO" id="GO:0005886">
    <property type="term" value="C:plasma membrane"/>
    <property type="evidence" value="ECO:0007669"/>
    <property type="project" value="TreeGrafter"/>
</dbReference>
<evidence type="ECO:0000256" key="11">
    <source>
        <dbReference type="ARBA" id="ARBA00038053"/>
    </source>
</evidence>
<proteinExistence type="inferred from homology"/>
<feature type="transmembrane region" description="Helical" evidence="16">
    <location>
        <begin position="141"/>
        <end position="159"/>
    </location>
</feature>
<comment type="catalytic activity">
    <reaction evidence="15">
        <text>[GlcNAc-(1-&gt;4)-Mur2Ac(oyl-L-Ala-gamma-D-Glu-L-Lys-D-Ala-D-Ala)](n)-di-trans,octa-cis-undecaprenyl diphosphate + beta-D-GlcNAc-(1-&gt;4)-Mur2Ac(oyl-L-Ala-gamma-D-Glu-L-Lys-D-Ala-D-Ala)-di-trans,octa-cis-undecaprenyl diphosphate = [GlcNAc-(1-&gt;4)-Mur2Ac(oyl-L-Ala-gamma-D-Glu-L-Lys-D-Ala-D-Ala)](n+1)-di-trans,octa-cis-undecaprenyl diphosphate + di-trans,octa-cis-undecaprenyl diphosphate + H(+)</text>
        <dbReference type="Rhea" id="RHEA:23708"/>
        <dbReference type="Rhea" id="RHEA-COMP:9602"/>
        <dbReference type="Rhea" id="RHEA-COMP:9603"/>
        <dbReference type="ChEBI" id="CHEBI:15378"/>
        <dbReference type="ChEBI" id="CHEBI:58405"/>
        <dbReference type="ChEBI" id="CHEBI:60033"/>
        <dbReference type="ChEBI" id="CHEBI:78435"/>
        <dbReference type="EC" id="2.4.99.28"/>
    </reaction>
</comment>
<feature type="transmembrane region" description="Helical" evidence="16">
    <location>
        <begin position="264"/>
        <end position="289"/>
    </location>
</feature>
<evidence type="ECO:0000256" key="16">
    <source>
        <dbReference type="SAM" id="Phobius"/>
    </source>
</evidence>
<organism evidence="17 18">
    <name type="scientific">Candidatus Tagabacteria bacterium RIFCSPLOWO2_01_FULL_39_11</name>
    <dbReference type="NCBI Taxonomy" id="1802295"/>
    <lineage>
        <taxon>Bacteria</taxon>
        <taxon>Candidatus Tagaibacteriota</taxon>
    </lineage>
</organism>
<evidence type="ECO:0000256" key="12">
    <source>
        <dbReference type="ARBA" id="ARBA00041185"/>
    </source>
</evidence>
<evidence type="ECO:0000256" key="9">
    <source>
        <dbReference type="ARBA" id="ARBA00032370"/>
    </source>
</evidence>
<keyword evidence="8 16" id="KW-0472">Membrane</keyword>
<comment type="caution">
    <text evidence="17">The sequence shown here is derived from an EMBL/GenBank/DDBJ whole genome shotgun (WGS) entry which is preliminary data.</text>
</comment>
<sequence>MRKQRIDMLLLSIVCLIVLIGAFVLFSASIGLISRSDKSMYDIILKQLFLGVVFGFILLFVFSKVPYEFWRRVSLPLFLFSVALTLLVFAPKIGFSYGGAKRWLNFGFLSLQPSEILKFGFVAYLASWLSSRKTNVSSFKLGFLPFLVMIGVLAVVLILEPDIGTLGVIMITAGALFFIGGGKFTQLGSLVFLCVGLVAVLAFLKPYVMSRVLVFFNPLLDPQGIGYQINQSLIAIGSGGIFGKGFGMSIQKFSFLPEPIGDSIFAVIAEEFGFVGSVFLIGIFLAFLFRGFQISKSAPDDFGRLLGAGIVILIVGQSFVNMGALVGILPLTGLPLLFISQGGTALAITLAEVGILLNISKFSR</sequence>
<dbReference type="InterPro" id="IPR001182">
    <property type="entry name" value="FtsW/RodA"/>
</dbReference>
<dbReference type="EC" id="2.4.99.28" evidence="14"/>
<gene>
    <name evidence="17" type="ORF">A2909_02605</name>
</gene>
<dbReference type="Proteomes" id="UP000178302">
    <property type="component" value="Unassembled WGS sequence"/>
</dbReference>
<evidence type="ECO:0000256" key="15">
    <source>
        <dbReference type="ARBA" id="ARBA00049902"/>
    </source>
</evidence>
<feature type="transmembrane region" description="Helical" evidence="16">
    <location>
        <begin position="165"/>
        <end position="182"/>
    </location>
</feature>
<dbReference type="GO" id="GO:0008360">
    <property type="term" value="P:regulation of cell shape"/>
    <property type="evidence" value="ECO:0007669"/>
    <property type="project" value="UniProtKB-KW"/>
</dbReference>
<name>A0A1G2LSE3_9BACT</name>
<dbReference type="GO" id="GO:0009252">
    <property type="term" value="P:peptidoglycan biosynthetic process"/>
    <property type="evidence" value="ECO:0007669"/>
    <property type="project" value="UniProtKB-KW"/>
</dbReference>
<comment type="similarity">
    <text evidence="11">Belongs to the SEDS family. FtsW subfamily.</text>
</comment>
<keyword evidence="3" id="KW-0808">Transferase</keyword>
<feature type="transmembrane region" description="Helical" evidence="16">
    <location>
        <begin position="43"/>
        <end position="62"/>
    </location>
</feature>
<dbReference type="InterPro" id="IPR018365">
    <property type="entry name" value="Cell_cycle_FtsW-rel_CS"/>
</dbReference>
<keyword evidence="6" id="KW-0573">Peptidoglycan synthesis</keyword>
<feature type="transmembrane region" description="Helical" evidence="16">
    <location>
        <begin position="74"/>
        <end position="94"/>
    </location>
</feature>
<evidence type="ECO:0000256" key="13">
    <source>
        <dbReference type="ARBA" id="ARBA00041418"/>
    </source>
</evidence>
<keyword evidence="7 16" id="KW-1133">Transmembrane helix</keyword>
<feature type="transmembrane region" description="Helical" evidence="16">
    <location>
        <begin position="337"/>
        <end position="359"/>
    </location>
</feature>
<evidence type="ECO:0000256" key="1">
    <source>
        <dbReference type="ARBA" id="ARBA00004141"/>
    </source>
</evidence>
<evidence type="ECO:0000313" key="17">
    <source>
        <dbReference type="EMBL" id="OHA14546.1"/>
    </source>
</evidence>
<dbReference type="AlphaFoldDB" id="A0A1G2LSE3"/>
<protein>
    <recommendedName>
        <fullName evidence="12">Probable peptidoglycan glycosyltransferase FtsW</fullName>
        <ecNumber evidence="14">2.4.99.28</ecNumber>
    </recommendedName>
    <alternativeName>
        <fullName evidence="13">Cell division protein FtsW</fullName>
    </alternativeName>
    <alternativeName>
        <fullName evidence="10">Cell wall polymerase</fullName>
    </alternativeName>
    <alternativeName>
        <fullName evidence="9">Peptidoglycan polymerase</fullName>
    </alternativeName>
</protein>
<dbReference type="PANTHER" id="PTHR30474:SF2">
    <property type="entry name" value="PEPTIDOGLYCAN GLYCOSYLTRANSFERASE FTSW-RELATED"/>
    <property type="match status" value="1"/>
</dbReference>
<evidence type="ECO:0000256" key="6">
    <source>
        <dbReference type="ARBA" id="ARBA00022984"/>
    </source>
</evidence>
<evidence type="ECO:0000256" key="5">
    <source>
        <dbReference type="ARBA" id="ARBA00022960"/>
    </source>
</evidence>
<dbReference type="GO" id="GO:0015648">
    <property type="term" value="F:lipid-linked peptidoglycan transporter activity"/>
    <property type="evidence" value="ECO:0007669"/>
    <property type="project" value="TreeGrafter"/>
</dbReference>
<keyword evidence="4 16" id="KW-0812">Transmembrane</keyword>
<dbReference type="Pfam" id="PF01098">
    <property type="entry name" value="FTSW_RODA_SPOVE"/>
    <property type="match status" value="1"/>
</dbReference>
<comment type="subcellular location">
    <subcellularLocation>
        <location evidence="1">Membrane</location>
        <topology evidence="1">Multi-pass membrane protein</topology>
    </subcellularLocation>
</comment>
<dbReference type="GO" id="GO:0051301">
    <property type="term" value="P:cell division"/>
    <property type="evidence" value="ECO:0007669"/>
    <property type="project" value="InterPro"/>
</dbReference>
<accession>A0A1G2LSE3</accession>
<feature type="transmembrane region" description="Helical" evidence="16">
    <location>
        <begin position="106"/>
        <end position="129"/>
    </location>
</feature>
<evidence type="ECO:0000256" key="10">
    <source>
        <dbReference type="ARBA" id="ARBA00033270"/>
    </source>
</evidence>
<dbReference type="PANTHER" id="PTHR30474">
    <property type="entry name" value="CELL CYCLE PROTEIN"/>
    <property type="match status" value="1"/>
</dbReference>
<keyword evidence="5" id="KW-0133">Cell shape</keyword>
<dbReference type="EMBL" id="MHQZ01000008">
    <property type="protein sequence ID" value="OHA14546.1"/>
    <property type="molecule type" value="Genomic_DNA"/>
</dbReference>
<dbReference type="PROSITE" id="PS00428">
    <property type="entry name" value="FTSW_RODA_SPOVE"/>
    <property type="match status" value="1"/>
</dbReference>
<evidence type="ECO:0000256" key="8">
    <source>
        <dbReference type="ARBA" id="ARBA00023136"/>
    </source>
</evidence>
<evidence type="ECO:0000256" key="7">
    <source>
        <dbReference type="ARBA" id="ARBA00022989"/>
    </source>
</evidence>
<reference evidence="17 18" key="1">
    <citation type="journal article" date="2016" name="Nat. Commun.">
        <title>Thousands of microbial genomes shed light on interconnected biogeochemical processes in an aquifer system.</title>
        <authorList>
            <person name="Anantharaman K."/>
            <person name="Brown C.T."/>
            <person name="Hug L.A."/>
            <person name="Sharon I."/>
            <person name="Castelle C.J."/>
            <person name="Probst A.J."/>
            <person name="Thomas B.C."/>
            <person name="Singh A."/>
            <person name="Wilkins M.J."/>
            <person name="Karaoz U."/>
            <person name="Brodie E.L."/>
            <person name="Williams K.H."/>
            <person name="Hubbard S.S."/>
            <person name="Banfield J.F."/>
        </authorList>
    </citation>
    <scope>NUCLEOTIDE SEQUENCE [LARGE SCALE GENOMIC DNA]</scope>
</reference>
<feature type="transmembrane region" description="Helical" evidence="16">
    <location>
        <begin position="189"/>
        <end position="208"/>
    </location>
</feature>
<keyword evidence="2" id="KW-0328">Glycosyltransferase</keyword>
<feature type="transmembrane region" description="Helical" evidence="16">
    <location>
        <begin position="310"/>
        <end position="331"/>
    </location>
</feature>
<evidence type="ECO:0000256" key="4">
    <source>
        <dbReference type="ARBA" id="ARBA00022692"/>
    </source>
</evidence>
<evidence type="ECO:0000313" key="18">
    <source>
        <dbReference type="Proteomes" id="UP000178302"/>
    </source>
</evidence>
<evidence type="ECO:0000256" key="2">
    <source>
        <dbReference type="ARBA" id="ARBA00022676"/>
    </source>
</evidence>